<dbReference type="Pfam" id="PF12819">
    <property type="entry name" value="Malectin_like"/>
    <property type="match status" value="1"/>
</dbReference>
<evidence type="ECO:0000256" key="5">
    <source>
        <dbReference type="ARBA" id="ARBA00022729"/>
    </source>
</evidence>
<dbReference type="PROSITE" id="PS00108">
    <property type="entry name" value="PROTEIN_KINASE_ST"/>
    <property type="match status" value="1"/>
</dbReference>
<dbReference type="GO" id="GO:0004674">
    <property type="term" value="F:protein serine/threonine kinase activity"/>
    <property type="evidence" value="ECO:0007669"/>
    <property type="project" value="UniProtKB-KW"/>
</dbReference>
<keyword evidence="10" id="KW-0472">Membrane</keyword>
<keyword evidence="4" id="KW-0812">Transmembrane</keyword>
<dbReference type="InterPro" id="IPR011009">
    <property type="entry name" value="Kinase-like_dom_sf"/>
</dbReference>
<dbReference type="PANTHER" id="PTHR27003">
    <property type="entry name" value="OS07G0166700 PROTEIN"/>
    <property type="match status" value="1"/>
</dbReference>
<evidence type="ECO:0000256" key="3">
    <source>
        <dbReference type="ARBA" id="ARBA00022679"/>
    </source>
</evidence>
<keyword evidence="8" id="KW-0067">ATP-binding</keyword>
<dbReference type="EMBL" id="JABFAF010000001">
    <property type="protein sequence ID" value="MBA0847704.1"/>
    <property type="molecule type" value="Genomic_DNA"/>
</dbReference>
<keyword evidence="2" id="KW-0723">Serine/threonine-protein kinase</keyword>
<evidence type="ECO:0000256" key="4">
    <source>
        <dbReference type="ARBA" id="ARBA00022692"/>
    </source>
</evidence>
<dbReference type="Gene3D" id="3.30.200.20">
    <property type="entry name" value="Phosphorylase Kinase, domain 1"/>
    <property type="match status" value="1"/>
</dbReference>
<dbReference type="GO" id="GO:0009506">
    <property type="term" value="C:plasmodesma"/>
    <property type="evidence" value="ECO:0007669"/>
    <property type="project" value="TreeGrafter"/>
</dbReference>
<evidence type="ECO:0000313" key="15">
    <source>
        <dbReference type="Proteomes" id="UP000593576"/>
    </source>
</evidence>
<evidence type="ECO:0000256" key="6">
    <source>
        <dbReference type="ARBA" id="ARBA00022741"/>
    </source>
</evidence>
<keyword evidence="7" id="KW-0418">Kinase</keyword>
<protein>
    <recommendedName>
        <fullName evidence="13">Protein kinase domain-containing protein</fullName>
    </recommendedName>
</protein>
<dbReference type="AlphaFoldDB" id="A0A7J9KMQ4"/>
<dbReference type="GO" id="GO:0005886">
    <property type="term" value="C:plasma membrane"/>
    <property type="evidence" value="ECO:0007669"/>
    <property type="project" value="TreeGrafter"/>
</dbReference>
<dbReference type="PROSITE" id="PS50011">
    <property type="entry name" value="PROTEIN_KINASE_DOM"/>
    <property type="match status" value="1"/>
</dbReference>
<dbReference type="FunFam" id="1.10.510.10:FF:000252">
    <property type="entry name" value="Receptor-like protein kinase FERONIA"/>
    <property type="match status" value="1"/>
</dbReference>
<dbReference type="OrthoDB" id="4062651at2759"/>
<keyword evidence="11" id="KW-0325">Glycoprotein</keyword>
<dbReference type="InterPro" id="IPR001245">
    <property type="entry name" value="Ser-Thr/Tyr_kinase_cat_dom"/>
</dbReference>
<dbReference type="FunFam" id="3.30.200.20:FF:000039">
    <property type="entry name" value="receptor-like protein kinase FERONIA"/>
    <property type="match status" value="1"/>
</dbReference>
<feature type="non-terminal residue" evidence="14">
    <location>
        <position position="1"/>
    </location>
</feature>
<dbReference type="InterPro" id="IPR024788">
    <property type="entry name" value="Malectin-like_Carb-bd_dom"/>
</dbReference>
<dbReference type="InterPro" id="IPR000719">
    <property type="entry name" value="Prot_kinase_dom"/>
</dbReference>
<evidence type="ECO:0000259" key="13">
    <source>
        <dbReference type="PROSITE" id="PS50011"/>
    </source>
</evidence>
<reference evidence="14 15" key="1">
    <citation type="journal article" date="2019" name="Genome Biol. Evol.">
        <title>Insights into the evolution of the New World diploid cottons (Gossypium, subgenus Houzingenia) based on genome sequencing.</title>
        <authorList>
            <person name="Grover C.E."/>
            <person name="Arick M.A. 2nd"/>
            <person name="Thrash A."/>
            <person name="Conover J.L."/>
            <person name="Sanders W.S."/>
            <person name="Peterson D.G."/>
            <person name="Frelichowski J.E."/>
            <person name="Scheffler J.A."/>
            <person name="Scheffler B.E."/>
            <person name="Wendel J.F."/>
        </authorList>
    </citation>
    <scope>NUCLEOTIDE SEQUENCE [LARGE SCALE GENOMIC DNA]</scope>
    <source>
        <strain evidence="14">1</strain>
        <tissue evidence="14">Leaf</tissue>
    </source>
</reference>
<sequence length="584" mass="65790">MVPCFKTEKLNVTFWPSPNSLAFVNGIEVVSMPKNMYVKHQDNFVSFVNSKIPFDISDATTFETVYLLNVGRATVANVILQRHPAYTAPAVVYTTSRTMGRDLYINMNYNLTWNFDIDGGFNYLLRLHFCETLLEVTEAGQRVFNIFINNQTTEPLADVIYWSGGNGIPVYRDYVLLIPSIGSSKQTLWLAFHPNEEVGLMFANVILNGLEIFRLNKSDGSLAVPNPESSSSLASLKPENKQSKKGKENLLPTKTIIGATLGCTTTSKEGRKASPLPDQLCQCFTLAEIQAATNDFDNAFIIERGGFGNVYKGFISRIKSEVAIKRLNSMSQQGAQEFWTEIQLLSQLRYVNPMSLIGYCNDNKMILVYEYMANGTLRDHLYNTKRNPLSWKQRLKICIGAARGLDYLHSEAIHRIIHQDVKSTNILLDEQYVAKVSNFDLSKMSPISMTNVPLTTVVKGTFGYMDPEYYKRLQLTEKLDVCSFGVVLFEVLFARTTVNSEVEYSQISLADRGRKCVANESINESINPFLKGKISTSCLRTFSNIAENCIRENGCERPSMNDVAKRLELALQMQEIEDVEQNGQ</sequence>
<keyword evidence="5" id="KW-0732">Signal</keyword>
<name>A0A7J9KMQ4_GOSSC</name>
<dbReference type="SMART" id="SM00220">
    <property type="entry name" value="S_TKc"/>
    <property type="match status" value="1"/>
</dbReference>
<feature type="domain" description="Protein kinase" evidence="13">
    <location>
        <begin position="296"/>
        <end position="571"/>
    </location>
</feature>
<evidence type="ECO:0000256" key="7">
    <source>
        <dbReference type="ARBA" id="ARBA00022777"/>
    </source>
</evidence>
<dbReference type="InterPro" id="IPR008271">
    <property type="entry name" value="Ser/Thr_kinase_AS"/>
</dbReference>
<dbReference type="PANTHER" id="PTHR27003:SF312">
    <property type="entry name" value="RECEPTOR-LIKE PROTEIN KINASE FERONIA"/>
    <property type="match status" value="1"/>
</dbReference>
<comment type="caution">
    <text evidence="14">The sequence shown here is derived from an EMBL/GenBank/DDBJ whole genome shotgun (WGS) entry which is preliminary data.</text>
</comment>
<proteinExistence type="predicted"/>
<keyword evidence="9" id="KW-1133">Transmembrane helix</keyword>
<evidence type="ECO:0000256" key="9">
    <source>
        <dbReference type="ARBA" id="ARBA00022989"/>
    </source>
</evidence>
<gene>
    <name evidence="14" type="ORF">Goshw_021822</name>
</gene>
<evidence type="ECO:0000256" key="8">
    <source>
        <dbReference type="ARBA" id="ARBA00022840"/>
    </source>
</evidence>
<dbReference type="GO" id="GO:0004714">
    <property type="term" value="F:transmembrane receptor protein tyrosine kinase activity"/>
    <property type="evidence" value="ECO:0007669"/>
    <property type="project" value="InterPro"/>
</dbReference>
<dbReference type="Pfam" id="PF07714">
    <property type="entry name" value="PK_Tyr_Ser-Thr"/>
    <property type="match status" value="1"/>
</dbReference>
<evidence type="ECO:0000256" key="1">
    <source>
        <dbReference type="ARBA" id="ARBA00004479"/>
    </source>
</evidence>
<evidence type="ECO:0000256" key="12">
    <source>
        <dbReference type="SAM" id="MobiDB-lite"/>
    </source>
</evidence>
<organism evidence="14 15">
    <name type="scientific">Gossypium schwendimanii</name>
    <name type="common">Cotton</name>
    <dbReference type="NCBI Taxonomy" id="34291"/>
    <lineage>
        <taxon>Eukaryota</taxon>
        <taxon>Viridiplantae</taxon>
        <taxon>Streptophyta</taxon>
        <taxon>Embryophyta</taxon>
        <taxon>Tracheophyta</taxon>
        <taxon>Spermatophyta</taxon>
        <taxon>Magnoliopsida</taxon>
        <taxon>eudicotyledons</taxon>
        <taxon>Gunneridae</taxon>
        <taxon>Pentapetalae</taxon>
        <taxon>rosids</taxon>
        <taxon>malvids</taxon>
        <taxon>Malvales</taxon>
        <taxon>Malvaceae</taxon>
        <taxon>Malvoideae</taxon>
        <taxon>Gossypium</taxon>
    </lineage>
</organism>
<dbReference type="FunFam" id="2.60.120.430:FF:000007">
    <property type="entry name" value="FERONIA receptor-like kinase"/>
    <property type="match status" value="1"/>
</dbReference>
<keyword evidence="6" id="KW-0547">Nucleotide-binding</keyword>
<evidence type="ECO:0000256" key="11">
    <source>
        <dbReference type="ARBA" id="ARBA00023180"/>
    </source>
</evidence>
<comment type="subcellular location">
    <subcellularLocation>
        <location evidence="1">Membrane</location>
        <topology evidence="1">Single-pass type I membrane protein</topology>
    </subcellularLocation>
</comment>
<feature type="compositionally biased region" description="Basic and acidic residues" evidence="12">
    <location>
        <begin position="238"/>
        <end position="248"/>
    </location>
</feature>
<dbReference type="Proteomes" id="UP000593576">
    <property type="component" value="Unassembled WGS sequence"/>
</dbReference>
<dbReference type="SUPFAM" id="SSF56112">
    <property type="entry name" value="Protein kinase-like (PK-like)"/>
    <property type="match status" value="1"/>
</dbReference>
<dbReference type="InterPro" id="IPR045272">
    <property type="entry name" value="ANXUR1/2-like"/>
</dbReference>
<evidence type="ECO:0000256" key="2">
    <source>
        <dbReference type="ARBA" id="ARBA00022527"/>
    </source>
</evidence>
<feature type="region of interest" description="Disordered" evidence="12">
    <location>
        <begin position="226"/>
        <end position="248"/>
    </location>
</feature>
<evidence type="ECO:0000256" key="10">
    <source>
        <dbReference type="ARBA" id="ARBA00023136"/>
    </source>
</evidence>
<dbReference type="Gene3D" id="2.60.120.430">
    <property type="entry name" value="Galactose-binding lectin"/>
    <property type="match status" value="1"/>
</dbReference>
<dbReference type="GO" id="GO:0005524">
    <property type="term" value="F:ATP binding"/>
    <property type="evidence" value="ECO:0007669"/>
    <property type="project" value="UniProtKB-KW"/>
</dbReference>
<evidence type="ECO:0000313" key="14">
    <source>
        <dbReference type="EMBL" id="MBA0847704.1"/>
    </source>
</evidence>
<dbReference type="Gene3D" id="1.10.510.10">
    <property type="entry name" value="Transferase(Phosphotransferase) domain 1"/>
    <property type="match status" value="1"/>
</dbReference>
<keyword evidence="15" id="KW-1185">Reference proteome</keyword>
<keyword evidence="3" id="KW-0808">Transferase</keyword>
<accession>A0A7J9KMQ4</accession>